<keyword evidence="2 9" id="KW-0813">Transport</keyword>
<evidence type="ECO:0000313" key="12">
    <source>
        <dbReference type="Proteomes" id="UP001143474"/>
    </source>
</evidence>
<keyword evidence="5 9" id="KW-0653">Protein transport</keyword>
<evidence type="ECO:0000256" key="2">
    <source>
        <dbReference type="ARBA" id="ARBA00022448"/>
    </source>
</evidence>
<proteinExistence type="inferred from homology"/>
<evidence type="ECO:0000256" key="4">
    <source>
        <dbReference type="ARBA" id="ARBA00022692"/>
    </source>
</evidence>
<comment type="caution">
    <text evidence="11">The sequence shown here is derived from an EMBL/GenBank/DDBJ whole genome shotgun (WGS) entry which is preliminary data.</text>
</comment>
<keyword evidence="12" id="KW-1185">Reference proteome</keyword>
<comment type="function">
    <text evidence="9">Part of the twin-arginine translocation (Tat) system that transports large folded proteins containing a characteristic twin-arginine motif in their signal peptide across membranes. TatA could form the protein-conducting channel of the Tat system.</text>
</comment>
<dbReference type="Gene3D" id="1.20.5.3310">
    <property type="match status" value="1"/>
</dbReference>
<dbReference type="GO" id="GO:0008320">
    <property type="term" value="F:protein transmembrane transporter activity"/>
    <property type="evidence" value="ECO:0007669"/>
    <property type="project" value="UniProtKB-UniRule"/>
</dbReference>
<feature type="compositionally biased region" description="Low complexity" evidence="10">
    <location>
        <begin position="54"/>
        <end position="65"/>
    </location>
</feature>
<feature type="compositionally biased region" description="Low complexity" evidence="10">
    <location>
        <begin position="73"/>
        <end position="87"/>
    </location>
</feature>
<gene>
    <name evidence="9" type="primary">tatA</name>
    <name evidence="11" type="ORF">GCM10017600_32460</name>
</gene>
<evidence type="ECO:0000256" key="10">
    <source>
        <dbReference type="SAM" id="MobiDB-lite"/>
    </source>
</evidence>
<comment type="subcellular location">
    <subcellularLocation>
        <location evidence="1 9">Cell membrane</location>
        <topology evidence="1 9">Single-pass membrane protein</topology>
    </subcellularLocation>
</comment>
<keyword evidence="3 9" id="KW-1003">Cell membrane</keyword>
<keyword evidence="6 9" id="KW-1133">Transmembrane helix</keyword>
<sequence length="110" mass="11411">MPNLGPTELIIIGLILVLLFGAKKLPEAARGLGRSLRIFKSETSKLRDDEETGAPAATVVQAQPQPAAPAPQPLTTAQAPAPALSAEEQARALEEQAAKLRAQAGAAKPQ</sequence>
<feature type="compositionally biased region" description="Low complexity" evidence="10">
    <location>
        <begin position="99"/>
        <end position="110"/>
    </location>
</feature>
<dbReference type="GO" id="GO:0043953">
    <property type="term" value="P:protein transport by the Tat complex"/>
    <property type="evidence" value="ECO:0007669"/>
    <property type="project" value="UniProtKB-UniRule"/>
</dbReference>
<dbReference type="Pfam" id="PF02416">
    <property type="entry name" value="TatA_B_E"/>
    <property type="match status" value="1"/>
</dbReference>
<reference evidence="11" key="1">
    <citation type="journal article" date="2014" name="Int. J. Syst. Evol. Microbiol.">
        <title>Complete genome sequence of Corynebacterium casei LMG S-19264T (=DSM 44701T), isolated from a smear-ripened cheese.</title>
        <authorList>
            <consortium name="US DOE Joint Genome Institute (JGI-PGF)"/>
            <person name="Walter F."/>
            <person name="Albersmeier A."/>
            <person name="Kalinowski J."/>
            <person name="Ruckert C."/>
        </authorList>
    </citation>
    <scope>NUCLEOTIDE SEQUENCE</scope>
    <source>
        <strain evidence="11">VKM Ac-2007</strain>
    </source>
</reference>
<dbReference type="InterPro" id="IPR003369">
    <property type="entry name" value="TatA/B/E"/>
</dbReference>
<keyword evidence="8 9" id="KW-0472">Membrane</keyword>
<dbReference type="AlphaFoldDB" id="A0A9W6I0N1"/>
<evidence type="ECO:0000256" key="5">
    <source>
        <dbReference type="ARBA" id="ARBA00022927"/>
    </source>
</evidence>
<dbReference type="EMBL" id="BSEV01000006">
    <property type="protein sequence ID" value="GLK09840.1"/>
    <property type="molecule type" value="Genomic_DNA"/>
</dbReference>
<accession>A0A9W6I0N1</accession>
<dbReference type="InterPro" id="IPR006312">
    <property type="entry name" value="TatA/E"/>
</dbReference>
<organism evidence="11 12">
    <name type="scientific">Streptosporangium carneum</name>
    <dbReference type="NCBI Taxonomy" id="47481"/>
    <lineage>
        <taxon>Bacteria</taxon>
        <taxon>Bacillati</taxon>
        <taxon>Actinomycetota</taxon>
        <taxon>Actinomycetes</taxon>
        <taxon>Streptosporangiales</taxon>
        <taxon>Streptosporangiaceae</taxon>
        <taxon>Streptosporangium</taxon>
    </lineage>
</organism>
<dbReference type="HAMAP" id="MF_00236">
    <property type="entry name" value="TatA_E"/>
    <property type="match status" value="1"/>
</dbReference>
<dbReference type="GO" id="GO:0033281">
    <property type="term" value="C:TAT protein transport complex"/>
    <property type="evidence" value="ECO:0007669"/>
    <property type="project" value="UniProtKB-UniRule"/>
</dbReference>
<evidence type="ECO:0000256" key="9">
    <source>
        <dbReference type="HAMAP-Rule" id="MF_00236"/>
    </source>
</evidence>
<comment type="subunit">
    <text evidence="9">The Tat system comprises two distinct complexes: a TatABC complex, containing multiple copies of TatA, TatB and TatC subunits, and a separate TatA complex, containing only TatA subunits. Substrates initially bind to the TatABC complex, which probably triggers association of the separate TatA complex to form the active translocon.</text>
</comment>
<reference evidence="11" key="2">
    <citation type="submission" date="2023-01" db="EMBL/GenBank/DDBJ databases">
        <authorList>
            <person name="Sun Q."/>
            <person name="Evtushenko L."/>
        </authorList>
    </citation>
    <scope>NUCLEOTIDE SEQUENCE</scope>
    <source>
        <strain evidence="11">VKM Ac-2007</strain>
    </source>
</reference>
<evidence type="ECO:0000256" key="8">
    <source>
        <dbReference type="ARBA" id="ARBA00023136"/>
    </source>
</evidence>
<evidence type="ECO:0000256" key="6">
    <source>
        <dbReference type="ARBA" id="ARBA00022989"/>
    </source>
</evidence>
<dbReference type="PANTHER" id="PTHR42982:SF8">
    <property type="entry name" value="SEC-INDEPENDENT PROTEIN TRANSLOCASE PROTEIN TATA"/>
    <property type="match status" value="1"/>
</dbReference>
<dbReference type="NCBIfam" id="TIGR01411">
    <property type="entry name" value="tatAE"/>
    <property type="match status" value="1"/>
</dbReference>
<dbReference type="RefSeq" id="WP_271218292.1">
    <property type="nucleotide sequence ID" value="NZ_BAAAVD010000028.1"/>
</dbReference>
<comment type="similarity">
    <text evidence="9">Belongs to the TatA/E family.</text>
</comment>
<name>A0A9W6I0N1_9ACTN</name>
<feature type="region of interest" description="Disordered" evidence="10">
    <location>
        <begin position="44"/>
        <end position="110"/>
    </location>
</feature>
<evidence type="ECO:0000256" key="1">
    <source>
        <dbReference type="ARBA" id="ARBA00004162"/>
    </source>
</evidence>
<protein>
    <recommendedName>
        <fullName evidence="9">Sec-independent protein translocase protein TatA</fullName>
    </recommendedName>
</protein>
<evidence type="ECO:0000256" key="3">
    <source>
        <dbReference type="ARBA" id="ARBA00022475"/>
    </source>
</evidence>
<evidence type="ECO:0000256" key="7">
    <source>
        <dbReference type="ARBA" id="ARBA00023010"/>
    </source>
</evidence>
<dbReference type="Proteomes" id="UP001143474">
    <property type="component" value="Unassembled WGS sequence"/>
</dbReference>
<evidence type="ECO:0000313" key="11">
    <source>
        <dbReference type="EMBL" id="GLK09840.1"/>
    </source>
</evidence>
<feature type="compositionally biased region" description="Basic and acidic residues" evidence="10">
    <location>
        <begin position="88"/>
        <end position="98"/>
    </location>
</feature>
<dbReference type="PANTHER" id="PTHR42982">
    <property type="entry name" value="SEC-INDEPENDENT PROTEIN TRANSLOCASE PROTEIN TATA"/>
    <property type="match status" value="1"/>
</dbReference>
<keyword evidence="4 9" id="KW-0812">Transmembrane</keyword>
<keyword evidence="7 9" id="KW-0811">Translocation</keyword>
<dbReference type="NCBIfam" id="NF001854">
    <property type="entry name" value="PRK00575.1"/>
    <property type="match status" value="1"/>
</dbReference>